<dbReference type="GO" id="GO:0008194">
    <property type="term" value="F:UDP-glycosyltransferase activity"/>
    <property type="evidence" value="ECO:0007669"/>
    <property type="project" value="TreeGrafter"/>
</dbReference>
<evidence type="ECO:0000256" key="3">
    <source>
        <dbReference type="ARBA" id="ARBA00004922"/>
    </source>
</evidence>
<evidence type="ECO:0000256" key="14">
    <source>
        <dbReference type="ARBA" id="ARBA00047667"/>
    </source>
</evidence>
<organism evidence="16 17">
    <name type="scientific">Oedothorax gibbosus</name>
    <dbReference type="NCBI Taxonomy" id="931172"/>
    <lineage>
        <taxon>Eukaryota</taxon>
        <taxon>Metazoa</taxon>
        <taxon>Ecdysozoa</taxon>
        <taxon>Arthropoda</taxon>
        <taxon>Chelicerata</taxon>
        <taxon>Arachnida</taxon>
        <taxon>Araneae</taxon>
        <taxon>Araneomorphae</taxon>
        <taxon>Entelegynae</taxon>
        <taxon>Araneoidea</taxon>
        <taxon>Linyphiidae</taxon>
        <taxon>Erigoninae</taxon>
        <taxon>Oedothorax</taxon>
    </lineage>
</organism>
<dbReference type="GO" id="GO:0016758">
    <property type="term" value="F:hexosyltransferase activity"/>
    <property type="evidence" value="ECO:0007669"/>
    <property type="project" value="InterPro"/>
</dbReference>
<evidence type="ECO:0000256" key="15">
    <source>
        <dbReference type="RuleBase" id="RU363063"/>
    </source>
</evidence>
<dbReference type="Pfam" id="PF01762">
    <property type="entry name" value="Galactosyl_T"/>
    <property type="match status" value="1"/>
</dbReference>
<dbReference type="PANTHER" id="PTHR11214:SF219">
    <property type="entry name" value="UDP-GALNAC:BETA-1,3-N-ACETYLGALACTOSAMINYLTRANSFERASE 2"/>
    <property type="match status" value="1"/>
</dbReference>
<comment type="caution">
    <text evidence="16">The sequence shown here is derived from an EMBL/GenBank/DDBJ whole genome shotgun (WGS) entry which is preliminary data.</text>
</comment>
<evidence type="ECO:0000256" key="6">
    <source>
        <dbReference type="ARBA" id="ARBA00022679"/>
    </source>
</evidence>
<sequence>MLSYLSTSVCVIIALITLFYQDHVMQMWKKSFSVEDKIVLAVGILSSREHFEEREAVRSTWQFSSNYATVRAWFIVGESSCHLPPEYRLSAYGCEKWNINVSGLQDKFYASKEKSMENCFLDEERKFYQGFSFKVNHPVVVTKLGVFANIVLKNSSAKVAIMDVQNKEVIVETVISSEKLHGHGYIYAEVEPLLLPKDYEGLVLVEGYLKDTACVETIWDDGGGVITFKRVYSSHHHLDSKKYSSDFSIAAGVMFYVPELQKLKELAEKEVEATEKWLVHLEELNKRLRMEMEDFGDIVVVDVVDTYRSLPAKLLKFYQWLASSYKFLYVMKTDDDSVINVSQILQKLQEKGKFNPERFWIWSRFRKNWPVNYIGKWTDYEYQSSYYPSFPCGAAYVMSYQIVHWLVSNAERLFTYQGEDVSIGIWLTAINAELIEDENFVCDTSCNFKSYNQAQVTANQMYKVWANLKRCNNFCSCVNQDITN</sequence>
<evidence type="ECO:0000256" key="7">
    <source>
        <dbReference type="ARBA" id="ARBA00022692"/>
    </source>
</evidence>
<dbReference type="AlphaFoldDB" id="A0AAV6TW79"/>
<evidence type="ECO:0000256" key="12">
    <source>
        <dbReference type="ARBA" id="ARBA00023136"/>
    </source>
</evidence>
<dbReference type="InterPro" id="IPR002659">
    <property type="entry name" value="Glyco_trans_31"/>
</dbReference>
<evidence type="ECO:0000256" key="9">
    <source>
        <dbReference type="ARBA" id="ARBA00022968"/>
    </source>
</evidence>
<dbReference type="EC" id="2.4.1.-" evidence="15"/>
<evidence type="ECO:0000256" key="5">
    <source>
        <dbReference type="ARBA" id="ARBA00022676"/>
    </source>
</evidence>
<gene>
    <name evidence="16" type="ORF">JTE90_013410</name>
</gene>
<comment type="catalytic activity">
    <reaction evidence="14">
        <text>3-O-(N-acetyl-beta-D-glucosaminyl-(1-&gt;4)-alpha-D-mannosyl)-L-threonyl-[protein] + UDP-N-acetyl-alpha-D-galactosamine = 3-O-[beta-D-GalNAc-(1-&gt;3)-beta-D-GlcNAc-(1-&gt;4)-alpha-D-Man]-L-Thr-[protein] + UDP + H(+)</text>
        <dbReference type="Rhea" id="RHEA:37667"/>
        <dbReference type="Rhea" id="RHEA-COMP:13308"/>
        <dbReference type="Rhea" id="RHEA-COMP:13618"/>
        <dbReference type="ChEBI" id="CHEBI:15378"/>
        <dbReference type="ChEBI" id="CHEBI:58223"/>
        <dbReference type="ChEBI" id="CHEBI:67138"/>
        <dbReference type="ChEBI" id="CHEBI:136709"/>
        <dbReference type="ChEBI" id="CHEBI:137540"/>
        <dbReference type="EC" id="2.4.1.313"/>
    </reaction>
</comment>
<keyword evidence="9" id="KW-0735">Signal-anchor</keyword>
<dbReference type="EMBL" id="JAFNEN010000982">
    <property type="protein sequence ID" value="KAG8175591.1"/>
    <property type="molecule type" value="Genomic_DNA"/>
</dbReference>
<comment type="subcellular location">
    <subcellularLocation>
        <location evidence="1">Endoplasmic reticulum</location>
    </subcellularLocation>
    <subcellularLocation>
        <location evidence="2 15">Golgi apparatus membrane</location>
        <topology evidence="2 15">Single-pass type II membrane protein</topology>
    </subcellularLocation>
</comment>
<dbReference type="PANTHER" id="PTHR11214">
    <property type="entry name" value="BETA-1,3-N-ACETYLGLUCOSAMINYLTRANSFERASE"/>
    <property type="match status" value="1"/>
</dbReference>
<accession>A0AAV6TW79</accession>
<protein>
    <recommendedName>
        <fullName evidence="15">Hexosyltransferase</fullName>
        <ecNumber evidence="15">2.4.1.-</ecNumber>
    </recommendedName>
</protein>
<keyword evidence="13" id="KW-0325">Glycoprotein</keyword>
<evidence type="ECO:0000256" key="1">
    <source>
        <dbReference type="ARBA" id="ARBA00004240"/>
    </source>
</evidence>
<keyword evidence="6" id="KW-0808">Transferase</keyword>
<dbReference type="Gene3D" id="3.90.550.50">
    <property type="match status" value="1"/>
</dbReference>
<evidence type="ECO:0000313" key="17">
    <source>
        <dbReference type="Proteomes" id="UP000827092"/>
    </source>
</evidence>
<evidence type="ECO:0000256" key="11">
    <source>
        <dbReference type="ARBA" id="ARBA00023034"/>
    </source>
</evidence>
<name>A0AAV6TW79_9ARAC</name>
<evidence type="ECO:0000256" key="4">
    <source>
        <dbReference type="ARBA" id="ARBA00008661"/>
    </source>
</evidence>
<dbReference type="GO" id="GO:0000139">
    <property type="term" value="C:Golgi membrane"/>
    <property type="evidence" value="ECO:0007669"/>
    <property type="project" value="UniProtKB-SubCell"/>
</dbReference>
<keyword evidence="11 15" id="KW-0333">Golgi apparatus</keyword>
<keyword evidence="17" id="KW-1185">Reference proteome</keyword>
<keyword evidence="7" id="KW-0812">Transmembrane</keyword>
<reference evidence="16 17" key="1">
    <citation type="journal article" date="2022" name="Nat. Ecol. Evol.">
        <title>A masculinizing supergene underlies an exaggerated male reproductive morph in a spider.</title>
        <authorList>
            <person name="Hendrickx F."/>
            <person name="De Corte Z."/>
            <person name="Sonet G."/>
            <person name="Van Belleghem S.M."/>
            <person name="Kostlbacher S."/>
            <person name="Vangestel C."/>
        </authorList>
    </citation>
    <scope>NUCLEOTIDE SEQUENCE [LARGE SCALE GENOMIC DNA]</scope>
    <source>
        <strain evidence="16">W744_W776</strain>
    </source>
</reference>
<dbReference type="GO" id="GO:0005783">
    <property type="term" value="C:endoplasmic reticulum"/>
    <property type="evidence" value="ECO:0007669"/>
    <property type="project" value="UniProtKB-SubCell"/>
</dbReference>
<proteinExistence type="inferred from homology"/>
<comment type="pathway">
    <text evidence="3">Protein modification; protein glycosylation.</text>
</comment>
<comment type="similarity">
    <text evidence="4 15">Belongs to the glycosyltransferase 31 family.</text>
</comment>
<evidence type="ECO:0000256" key="10">
    <source>
        <dbReference type="ARBA" id="ARBA00022989"/>
    </source>
</evidence>
<dbReference type="Proteomes" id="UP000827092">
    <property type="component" value="Unassembled WGS sequence"/>
</dbReference>
<evidence type="ECO:0000256" key="13">
    <source>
        <dbReference type="ARBA" id="ARBA00023180"/>
    </source>
</evidence>
<evidence type="ECO:0000313" key="16">
    <source>
        <dbReference type="EMBL" id="KAG8175591.1"/>
    </source>
</evidence>
<evidence type="ECO:0000256" key="8">
    <source>
        <dbReference type="ARBA" id="ARBA00022824"/>
    </source>
</evidence>
<evidence type="ECO:0000256" key="2">
    <source>
        <dbReference type="ARBA" id="ARBA00004323"/>
    </source>
</evidence>
<dbReference type="GO" id="GO:0006493">
    <property type="term" value="P:protein O-linked glycosylation"/>
    <property type="evidence" value="ECO:0007669"/>
    <property type="project" value="TreeGrafter"/>
</dbReference>
<keyword evidence="10" id="KW-1133">Transmembrane helix</keyword>
<keyword evidence="12" id="KW-0472">Membrane</keyword>
<keyword evidence="8" id="KW-0256">Endoplasmic reticulum</keyword>
<keyword evidence="5 15" id="KW-0328">Glycosyltransferase</keyword>